<evidence type="ECO:0000313" key="7">
    <source>
        <dbReference type="EMBL" id="KAJ8319525.1"/>
    </source>
</evidence>
<feature type="transmembrane region" description="Helical" evidence="5">
    <location>
        <begin position="272"/>
        <end position="295"/>
    </location>
</feature>
<dbReference type="InterPro" id="IPR020846">
    <property type="entry name" value="MFS_dom"/>
</dbReference>
<feature type="transmembrane region" description="Helical" evidence="5">
    <location>
        <begin position="217"/>
        <end position="240"/>
    </location>
</feature>
<evidence type="ECO:0000313" key="8">
    <source>
        <dbReference type="Proteomes" id="UP001217089"/>
    </source>
</evidence>
<feature type="transmembrane region" description="Helical" evidence="5">
    <location>
        <begin position="48"/>
        <end position="66"/>
    </location>
</feature>
<feature type="transmembrane region" description="Helical" evidence="5">
    <location>
        <begin position="14"/>
        <end position="36"/>
    </location>
</feature>
<organism evidence="7 8">
    <name type="scientific">Tegillarca granosa</name>
    <name type="common">Malaysian cockle</name>
    <name type="synonym">Anadara granosa</name>
    <dbReference type="NCBI Taxonomy" id="220873"/>
    <lineage>
        <taxon>Eukaryota</taxon>
        <taxon>Metazoa</taxon>
        <taxon>Spiralia</taxon>
        <taxon>Lophotrochozoa</taxon>
        <taxon>Mollusca</taxon>
        <taxon>Bivalvia</taxon>
        <taxon>Autobranchia</taxon>
        <taxon>Pteriomorphia</taxon>
        <taxon>Arcoida</taxon>
        <taxon>Arcoidea</taxon>
        <taxon>Arcidae</taxon>
        <taxon>Tegillarca</taxon>
    </lineage>
</organism>
<dbReference type="EMBL" id="JARBDR010000212">
    <property type="protein sequence ID" value="KAJ8319525.1"/>
    <property type="molecule type" value="Genomic_DNA"/>
</dbReference>
<keyword evidence="3 5" id="KW-1133">Transmembrane helix</keyword>
<dbReference type="InterPro" id="IPR011701">
    <property type="entry name" value="MFS"/>
</dbReference>
<keyword evidence="2 5" id="KW-0812">Transmembrane</keyword>
<feature type="domain" description="Major facilitator superfamily (MFS) profile" evidence="6">
    <location>
        <begin position="1"/>
        <end position="374"/>
    </location>
</feature>
<dbReference type="Gene3D" id="1.20.1250.20">
    <property type="entry name" value="MFS general substrate transporter like domains"/>
    <property type="match status" value="2"/>
</dbReference>
<evidence type="ECO:0000256" key="5">
    <source>
        <dbReference type="SAM" id="Phobius"/>
    </source>
</evidence>
<dbReference type="PANTHER" id="PTHR21576:SF158">
    <property type="entry name" value="RIBOSOMAL RNA-PROCESSING PROTEIN 12-LIKE CONSERVED DOMAIN-CONTAINING PROTEIN"/>
    <property type="match status" value="1"/>
</dbReference>
<evidence type="ECO:0000256" key="3">
    <source>
        <dbReference type="ARBA" id="ARBA00022989"/>
    </source>
</evidence>
<dbReference type="PROSITE" id="PS50850">
    <property type="entry name" value="MFS"/>
    <property type="match status" value="1"/>
</dbReference>
<comment type="subcellular location">
    <subcellularLocation>
        <location evidence="1">Membrane</location>
        <topology evidence="1">Multi-pass membrane protein</topology>
    </subcellularLocation>
</comment>
<comment type="caution">
    <text evidence="7">The sequence shown here is derived from an EMBL/GenBank/DDBJ whole genome shotgun (WGS) entry which is preliminary data.</text>
</comment>
<feature type="transmembrane region" description="Helical" evidence="5">
    <location>
        <begin position="178"/>
        <end position="197"/>
    </location>
</feature>
<dbReference type="PANTHER" id="PTHR21576">
    <property type="entry name" value="UNCHARACTERIZED NODULIN-LIKE PROTEIN"/>
    <property type="match status" value="1"/>
</dbReference>
<evidence type="ECO:0000256" key="4">
    <source>
        <dbReference type="ARBA" id="ARBA00023136"/>
    </source>
</evidence>
<keyword evidence="4 5" id="KW-0472">Membrane</keyword>
<feature type="transmembrane region" description="Helical" evidence="5">
    <location>
        <begin position="86"/>
        <end position="104"/>
    </location>
</feature>
<evidence type="ECO:0000256" key="1">
    <source>
        <dbReference type="ARBA" id="ARBA00004141"/>
    </source>
</evidence>
<feature type="transmembrane region" description="Helical" evidence="5">
    <location>
        <begin position="350"/>
        <end position="369"/>
    </location>
</feature>
<sequence length="388" mass="43601">MCFGVTGGYVFERYGAPVTSLSAMLLALAGLTLTWSTLSSVQFYSSNVWLQCIYFFISGQACSFMYMCTMTSNINNFPSRHRGKLIGVLDGCFSAGTALISLIYNVVFNTENEMYTKGDYLKDFYLFLLIAFVIAGILGTMFLRIIPNDEQEEIDTRTLLSDSKKVEDITGFNLLSNLDFHCIFWSTVFGISLQLMFQNNLVTFLLSFGKEKHATLFTTASPVAIVFGKFFAGFISDVVLQRAPRVSVLLFFSIIQSVLLLVFIFYLNNDIILFIGMLVIALSNGSIWCLIPIIISEYFGLKHFGVNWGSVLFSSAFGVLIMQKLFGFIYESNIEVEGQTMCQGQVCYTVTFIVAFALSLVCVVLYSFLVKHKLEKNKEGVTLYEMKR</sequence>
<evidence type="ECO:0000256" key="2">
    <source>
        <dbReference type="ARBA" id="ARBA00022692"/>
    </source>
</evidence>
<reference evidence="7 8" key="1">
    <citation type="submission" date="2022-12" db="EMBL/GenBank/DDBJ databases">
        <title>Chromosome-level genome of Tegillarca granosa.</title>
        <authorList>
            <person name="Kim J."/>
        </authorList>
    </citation>
    <scope>NUCLEOTIDE SEQUENCE [LARGE SCALE GENOMIC DNA]</scope>
    <source>
        <strain evidence="7">Teg-2019</strain>
        <tissue evidence="7">Adductor muscle</tissue>
    </source>
</reference>
<evidence type="ECO:0000259" key="6">
    <source>
        <dbReference type="PROSITE" id="PS50850"/>
    </source>
</evidence>
<gene>
    <name evidence="7" type="ORF">KUTeg_002924</name>
</gene>
<accession>A0ABQ9FTA9</accession>
<feature type="transmembrane region" description="Helical" evidence="5">
    <location>
        <begin position="124"/>
        <end position="143"/>
    </location>
</feature>
<dbReference type="InterPro" id="IPR036259">
    <property type="entry name" value="MFS_trans_sf"/>
</dbReference>
<feature type="transmembrane region" description="Helical" evidence="5">
    <location>
        <begin position="247"/>
        <end position="266"/>
    </location>
</feature>
<dbReference type="SUPFAM" id="SSF103473">
    <property type="entry name" value="MFS general substrate transporter"/>
    <property type="match status" value="1"/>
</dbReference>
<feature type="transmembrane region" description="Helical" evidence="5">
    <location>
        <begin position="307"/>
        <end position="330"/>
    </location>
</feature>
<dbReference type="Proteomes" id="UP001217089">
    <property type="component" value="Unassembled WGS sequence"/>
</dbReference>
<protein>
    <recommendedName>
        <fullName evidence="6">Major facilitator superfamily (MFS) profile domain-containing protein</fullName>
    </recommendedName>
</protein>
<keyword evidence="8" id="KW-1185">Reference proteome</keyword>
<name>A0ABQ9FTA9_TEGGR</name>
<proteinExistence type="predicted"/>
<dbReference type="Pfam" id="PF07690">
    <property type="entry name" value="MFS_1"/>
    <property type="match status" value="1"/>
</dbReference>